<organism evidence="1 2">
    <name type="scientific">Sporosarcina aquimarina</name>
    <dbReference type="NCBI Taxonomy" id="114975"/>
    <lineage>
        <taxon>Bacteria</taxon>
        <taxon>Bacillati</taxon>
        <taxon>Bacillota</taxon>
        <taxon>Bacilli</taxon>
        <taxon>Bacillales</taxon>
        <taxon>Caryophanaceae</taxon>
        <taxon>Sporosarcina</taxon>
    </lineage>
</organism>
<proteinExistence type="predicted"/>
<protein>
    <submittedName>
        <fullName evidence="1">Uncharacterized protein</fullName>
    </submittedName>
</protein>
<comment type="caution">
    <text evidence="1">The sequence shown here is derived from an EMBL/GenBank/DDBJ whole genome shotgun (WGS) entry which is preliminary data.</text>
</comment>
<dbReference type="RefSeq" id="WP_317933913.1">
    <property type="nucleotide sequence ID" value="NZ_JAUBDH010000001.1"/>
</dbReference>
<name>A0ABU4FVF8_9BACL</name>
<accession>A0ABU4FVF8</accession>
<reference evidence="1 2" key="1">
    <citation type="submission" date="2023-06" db="EMBL/GenBank/DDBJ databases">
        <title>Sporosarcina sp. nov., isolated from Korean traditional fermented seafood 'Jeotgal'.</title>
        <authorList>
            <person name="Yang A.-I."/>
            <person name="Shin N.-R."/>
        </authorList>
    </citation>
    <scope>NUCLEOTIDE SEQUENCE [LARGE SCALE GENOMIC DNA]</scope>
    <source>
        <strain evidence="1 2">KCTC3840</strain>
    </source>
</reference>
<sequence length="257" mass="26998">MLKTMKSKVIAGAVTVGLLSGGGVVLGATDAGAQLKDWYDAKFSAASSNVVTDSYNYANSKVPGLAAEYQGIKDTTSSKLKAKGEFDTGVTNAAIDKQSKEYIDKINAQKAHIESYLSSQFDGLSSAAKGLIDQSGKDALNFANSDLASHANAEGQKAIADVNLKVKEATAEAARQLQATIDGAKSSLQSQLNTEQAATTAEIKTMIDTEIARLRTVITSTNNQLIKKQEGMISFAAKGLLLAGQAELDSIVNNMNK</sequence>
<dbReference type="Proteomes" id="UP001280629">
    <property type="component" value="Unassembled WGS sequence"/>
</dbReference>
<keyword evidence="2" id="KW-1185">Reference proteome</keyword>
<evidence type="ECO:0000313" key="1">
    <source>
        <dbReference type="EMBL" id="MDW0108702.1"/>
    </source>
</evidence>
<dbReference type="EMBL" id="JAUBDH010000001">
    <property type="protein sequence ID" value="MDW0108702.1"/>
    <property type="molecule type" value="Genomic_DNA"/>
</dbReference>
<evidence type="ECO:0000313" key="2">
    <source>
        <dbReference type="Proteomes" id="UP001280629"/>
    </source>
</evidence>
<gene>
    <name evidence="1" type="ORF">QT716_01420</name>
</gene>